<dbReference type="Proteomes" id="UP000887540">
    <property type="component" value="Unplaced"/>
</dbReference>
<protein>
    <submittedName>
        <fullName evidence="2">Uncharacterized protein</fullName>
    </submittedName>
</protein>
<evidence type="ECO:0000313" key="1">
    <source>
        <dbReference type="Proteomes" id="UP000887540"/>
    </source>
</evidence>
<name>A0A914DP21_9BILA</name>
<dbReference type="WBParaSite" id="ACRNAN_scaffold33221.g30877.t1">
    <property type="protein sequence ID" value="ACRNAN_scaffold33221.g30877.t1"/>
    <property type="gene ID" value="ACRNAN_scaffold33221.g30877"/>
</dbReference>
<reference evidence="2" key="1">
    <citation type="submission" date="2022-11" db="UniProtKB">
        <authorList>
            <consortium name="WormBaseParasite"/>
        </authorList>
    </citation>
    <scope>IDENTIFICATION</scope>
</reference>
<accession>A0A914DP21</accession>
<keyword evidence="1" id="KW-1185">Reference proteome</keyword>
<proteinExistence type="predicted"/>
<evidence type="ECO:0000313" key="2">
    <source>
        <dbReference type="WBParaSite" id="ACRNAN_scaffold33221.g30877.t1"/>
    </source>
</evidence>
<organism evidence="1 2">
    <name type="scientific">Acrobeloides nanus</name>
    <dbReference type="NCBI Taxonomy" id="290746"/>
    <lineage>
        <taxon>Eukaryota</taxon>
        <taxon>Metazoa</taxon>
        <taxon>Ecdysozoa</taxon>
        <taxon>Nematoda</taxon>
        <taxon>Chromadorea</taxon>
        <taxon>Rhabditida</taxon>
        <taxon>Tylenchina</taxon>
        <taxon>Cephalobomorpha</taxon>
        <taxon>Cephaloboidea</taxon>
        <taxon>Cephalobidae</taxon>
        <taxon>Acrobeloides</taxon>
    </lineage>
</organism>
<dbReference type="AlphaFoldDB" id="A0A914DP21"/>
<sequence length="29" mass="3630">EISDEARDYSEKIQQIHLYFLQSFLNQKW</sequence>